<evidence type="ECO:0000259" key="1">
    <source>
        <dbReference type="Pfam" id="PF10006"/>
    </source>
</evidence>
<keyword evidence="3" id="KW-1185">Reference proteome</keyword>
<protein>
    <submittedName>
        <fullName evidence="2">DUF2249 domain-containing protein</fullName>
    </submittedName>
</protein>
<dbReference type="InterPro" id="IPR018720">
    <property type="entry name" value="DUF2249"/>
</dbReference>
<sequence>MNLEKNAEGELDVRVLVPIQRHELLIKLFKDLPVHDSFTFINDHDPIPLFYEFRSIYGDVVGWDYLNRGGREWKVKVTRLEESKGIEFDGIATLLDLRKANKDEWKQIVFHRYGMMDQNTTMELISGEDPVEIHEIFINKFEGRHKWIYKKQNDGEFVIHITKQDQSGLGDDGFSVVNEFDLRPFPPTQRHEMFYQAFADIRPGEAFEFINDHDPKPLYYQMEAESKEPFRWEYIEKGPEDWKVRVVKVKDENEN</sequence>
<name>A0ABV5CBK9_9SPHI</name>
<dbReference type="RefSeq" id="WP_375556350.1">
    <property type="nucleotide sequence ID" value="NZ_JBBVGT010000002.1"/>
</dbReference>
<evidence type="ECO:0000313" key="2">
    <source>
        <dbReference type="EMBL" id="MFB5944790.1"/>
    </source>
</evidence>
<dbReference type="Proteomes" id="UP001580928">
    <property type="component" value="Unassembled WGS sequence"/>
</dbReference>
<evidence type="ECO:0000313" key="3">
    <source>
        <dbReference type="Proteomes" id="UP001580928"/>
    </source>
</evidence>
<dbReference type="Pfam" id="PF10006">
    <property type="entry name" value="DUF2249"/>
    <property type="match status" value="2"/>
</dbReference>
<reference evidence="2 3" key="1">
    <citation type="submission" date="2024-04" db="EMBL/GenBank/DDBJ databases">
        <title>Albibacterium profundi sp. nov., isolated from sediment of the Challenger Deep of Mariana Trench.</title>
        <authorList>
            <person name="Wang Y."/>
        </authorList>
    </citation>
    <scope>NUCLEOTIDE SEQUENCE [LARGE SCALE GENOMIC DNA]</scope>
    <source>
        <strain evidence="2 3">RHL897</strain>
    </source>
</reference>
<comment type="caution">
    <text evidence="2">The sequence shown here is derived from an EMBL/GenBank/DDBJ whole genome shotgun (WGS) entry which is preliminary data.</text>
</comment>
<organism evidence="2 3">
    <name type="scientific">Albibacterium profundi</name>
    <dbReference type="NCBI Taxonomy" id="3134906"/>
    <lineage>
        <taxon>Bacteria</taxon>
        <taxon>Pseudomonadati</taxon>
        <taxon>Bacteroidota</taxon>
        <taxon>Sphingobacteriia</taxon>
        <taxon>Sphingobacteriales</taxon>
        <taxon>Sphingobacteriaceae</taxon>
        <taxon>Albibacterium</taxon>
    </lineage>
</organism>
<gene>
    <name evidence="2" type="ORF">WKR92_02980</name>
</gene>
<proteinExistence type="predicted"/>
<dbReference type="EMBL" id="JBBVGT010000002">
    <property type="protein sequence ID" value="MFB5944790.1"/>
    <property type="molecule type" value="Genomic_DNA"/>
</dbReference>
<accession>A0ABV5CBK9</accession>
<feature type="domain" description="DUF2249" evidence="1">
    <location>
        <begin position="179"/>
        <end position="248"/>
    </location>
</feature>
<feature type="domain" description="DUF2249" evidence="1">
    <location>
        <begin position="10"/>
        <end position="79"/>
    </location>
</feature>